<comment type="caution">
    <text evidence="4">The sequence shown here is derived from an EMBL/GenBank/DDBJ whole genome shotgun (WGS) entry which is preliminary data.</text>
</comment>
<gene>
    <name evidence="4" type="ORF">PSON_ATCC_30995.1.T0780126</name>
</gene>
<evidence type="ECO:0000313" key="5">
    <source>
        <dbReference type="Proteomes" id="UP000692954"/>
    </source>
</evidence>
<reference evidence="4" key="1">
    <citation type="submission" date="2021-01" db="EMBL/GenBank/DDBJ databases">
        <authorList>
            <consortium name="Genoscope - CEA"/>
            <person name="William W."/>
        </authorList>
    </citation>
    <scope>NUCLEOTIDE SEQUENCE</scope>
</reference>
<accession>A0A8S1PHD3</accession>
<dbReference type="EMBL" id="CAJJDN010000078">
    <property type="protein sequence ID" value="CAD8102642.1"/>
    <property type="molecule type" value="Genomic_DNA"/>
</dbReference>
<organism evidence="4 5">
    <name type="scientific">Paramecium sonneborni</name>
    <dbReference type="NCBI Taxonomy" id="65129"/>
    <lineage>
        <taxon>Eukaryota</taxon>
        <taxon>Sar</taxon>
        <taxon>Alveolata</taxon>
        <taxon>Ciliophora</taxon>
        <taxon>Intramacronucleata</taxon>
        <taxon>Oligohymenophorea</taxon>
        <taxon>Peniculida</taxon>
        <taxon>Parameciidae</taxon>
        <taxon>Paramecium</taxon>
    </lineage>
</organism>
<evidence type="ECO:0000313" key="4">
    <source>
        <dbReference type="EMBL" id="CAD8102642.1"/>
    </source>
</evidence>
<keyword evidence="5" id="KW-1185">Reference proteome</keyword>
<evidence type="ECO:0000256" key="2">
    <source>
        <dbReference type="ARBA" id="ARBA00022737"/>
    </source>
</evidence>
<evidence type="ECO:0000259" key="3">
    <source>
        <dbReference type="Pfam" id="PF17120"/>
    </source>
</evidence>
<name>A0A8S1PHD3_9CILI</name>
<evidence type="ECO:0000256" key="1">
    <source>
        <dbReference type="ARBA" id="ARBA00022574"/>
    </source>
</evidence>
<keyword evidence="2" id="KW-0677">Repeat</keyword>
<dbReference type="Proteomes" id="UP000692954">
    <property type="component" value="Unassembled WGS sequence"/>
</dbReference>
<proteinExistence type="predicted"/>
<protein>
    <recommendedName>
        <fullName evidence="3">WDR59/RTC1-like RING zinc finger domain-containing protein</fullName>
    </recommendedName>
</protein>
<dbReference type="OrthoDB" id="303871at2759"/>
<dbReference type="AlphaFoldDB" id="A0A8S1PHD3"/>
<dbReference type="InterPro" id="IPR049566">
    <property type="entry name" value="WDR59_RTC1-like_RING_Znf"/>
</dbReference>
<sequence length="373" mass="43875">MGSLFPGISTQKQKIEKQTMSLNNQNSQKQPSISNLNLGQTQSIGEQIQDREFSFNEEYFNGKLSQKTKGQINVNFIESNQAILIDQSGKLIRQVNECKQNNYCYDCRQLIQDTVIKIICQHQYHEICFIQQIEKQLSNQERFIIKCKCGTKLNSNILRQIVDVEVRSKFLYQIFSNQIFKLLQNSNIRKLCDLQQIYKMIELNIKKQDYDFNYDEKKGELQKNIIEYTINESGILHISQSKLFIISVCLYCGIEISNSLLKLNCGHIYHQDCLMNWLKFQIEDKKVPNIKCRCGTKINSNIIRRIPECKIRMKFLNYLFSVQLSRILPNLKKLDDYDQIWNLFYENQFTEDQDYNSSSGFLYFSNYSTPGGD</sequence>
<dbReference type="Pfam" id="PF17120">
    <property type="entry name" value="zf-RING_16"/>
    <property type="match status" value="1"/>
</dbReference>
<feature type="domain" description="WDR59/RTC1-like RING zinc finger" evidence="3">
    <location>
        <begin position="247"/>
        <end position="297"/>
    </location>
</feature>
<keyword evidence="1" id="KW-0853">WD repeat</keyword>